<evidence type="ECO:0000256" key="6">
    <source>
        <dbReference type="ARBA" id="ARBA00022692"/>
    </source>
</evidence>
<evidence type="ECO:0000256" key="5">
    <source>
        <dbReference type="ARBA" id="ARBA00022679"/>
    </source>
</evidence>
<dbReference type="InterPro" id="IPR013616">
    <property type="entry name" value="Chitin_synth_N"/>
</dbReference>
<reference evidence="12 13" key="1">
    <citation type="submission" date="2021-06" db="EMBL/GenBank/DDBJ databases">
        <authorList>
            <person name="Kallberg Y."/>
            <person name="Tangrot J."/>
            <person name="Rosling A."/>
        </authorList>
    </citation>
    <scope>NUCLEOTIDE SEQUENCE [LARGE SCALE GENOMIC DNA]</scope>
    <source>
        <strain evidence="12 13">120-4 pot B 10/14</strain>
    </source>
</reference>
<keyword evidence="5 10" id="KW-0808">Transferase</keyword>
<dbReference type="EC" id="2.4.1.16" evidence="2 10"/>
<evidence type="ECO:0000256" key="1">
    <source>
        <dbReference type="ARBA" id="ARBA00004651"/>
    </source>
</evidence>
<keyword evidence="3 10" id="KW-1003">Cell membrane</keyword>
<keyword evidence="8" id="KW-0472">Membrane</keyword>
<evidence type="ECO:0000256" key="7">
    <source>
        <dbReference type="ARBA" id="ARBA00022989"/>
    </source>
</evidence>
<evidence type="ECO:0000256" key="2">
    <source>
        <dbReference type="ARBA" id="ARBA00012543"/>
    </source>
</evidence>
<evidence type="ECO:0000256" key="10">
    <source>
        <dbReference type="RuleBase" id="RU366040"/>
    </source>
</evidence>
<comment type="similarity">
    <text evidence="10">Belongs to the chitin synthase family.</text>
</comment>
<dbReference type="Pfam" id="PF08407">
    <property type="entry name" value="Chitin_synth_1N"/>
    <property type="match status" value="1"/>
</dbReference>
<name>A0ABN7W2Y6_GIGMA</name>
<dbReference type="Pfam" id="PF01644">
    <property type="entry name" value="Chitin_synth_1"/>
    <property type="match status" value="1"/>
</dbReference>
<comment type="catalytic activity">
    <reaction evidence="10">
        <text>[(1-&gt;4)-N-acetyl-beta-D-glucosaminyl](n) + UDP-N-acetyl-alpha-D-glucosamine = [(1-&gt;4)-N-acetyl-beta-D-glucosaminyl](n+1) + UDP + H(+)</text>
        <dbReference type="Rhea" id="RHEA:16637"/>
        <dbReference type="Rhea" id="RHEA-COMP:9593"/>
        <dbReference type="Rhea" id="RHEA-COMP:9595"/>
        <dbReference type="ChEBI" id="CHEBI:15378"/>
        <dbReference type="ChEBI" id="CHEBI:17029"/>
        <dbReference type="ChEBI" id="CHEBI:57705"/>
        <dbReference type="ChEBI" id="CHEBI:58223"/>
        <dbReference type="EC" id="2.4.1.16"/>
    </reaction>
</comment>
<protein>
    <recommendedName>
        <fullName evidence="2 10">Chitin synthase</fullName>
        <ecNumber evidence="2 10">2.4.1.16</ecNumber>
    </recommendedName>
</protein>
<comment type="caution">
    <text evidence="12">The sequence shown here is derived from an EMBL/GenBank/DDBJ whole genome shotgun (WGS) entry which is preliminary data.</text>
</comment>
<keyword evidence="7" id="KW-1133">Transmembrane helix</keyword>
<evidence type="ECO:0000256" key="4">
    <source>
        <dbReference type="ARBA" id="ARBA00022676"/>
    </source>
</evidence>
<accession>A0ABN7W2Y6</accession>
<gene>
    <name evidence="12" type="ORF">GMARGA_LOCUS25843</name>
</gene>
<dbReference type="SUPFAM" id="SSF56112">
    <property type="entry name" value="Protein kinase-like (PK-like)"/>
    <property type="match status" value="1"/>
</dbReference>
<evidence type="ECO:0000259" key="11">
    <source>
        <dbReference type="Pfam" id="PF08407"/>
    </source>
</evidence>
<dbReference type="InterPro" id="IPR011009">
    <property type="entry name" value="Kinase-like_dom_sf"/>
</dbReference>
<comment type="subcellular location">
    <subcellularLocation>
        <location evidence="1 10">Cell membrane</location>
        <topology evidence="1 10">Multi-pass membrane protein</topology>
    </subcellularLocation>
</comment>
<evidence type="ECO:0000256" key="3">
    <source>
        <dbReference type="ARBA" id="ARBA00022475"/>
    </source>
</evidence>
<evidence type="ECO:0000313" key="12">
    <source>
        <dbReference type="EMBL" id="CAG8813652.1"/>
    </source>
</evidence>
<dbReference type="PANTHER" id="PTHR22914">
    <property type="entry name" value="CHITIN SYNTHASE"/>
    <property type="match status" value="1"/>
</dbReference>
<dbReference type="PANTHER" id="PTHR22914:SF9">
    <property type="entry name" value="CHITIN SYNTHASE 1"/>
    <property type="match status" value="1"/>
</dbReference>
<proteinExistence type="inferred from homology"/>
<keyword evidence="6" id="KW-0812">Transmembrane</keyword>
<feature type="non-terminal residue" evidence="12">
    <location>
        <position position="274"/>
    </location>
</feature>
<organism evidence="12 13">
    <name type="scientific">Gigaspora margarita</name>
    <dbReference type="NCBI Taxonomy" id="4874"/>
    <lineage>
        <taxon>Eukaryota</taxon>
        <taxon>Fungi</taxon>
        <taxon>Fungi incertae sedis</taxon>
        <taxon>Mucoromycota</taxon>
        <taxon>Glomeromycotina</taxon>
        <taxon>Glomeromycetes</taxon>
        <taxon>Diversisporales</taxon>
        <taxon>Gigasporaceae</taxon>
        <taxon>Gigaspora</taxon>
    </lineage>
</organism>
<dbReference type="Proteomes" id="UP000789901">
    <property type="component" value="Unassembled WGS sequence"/>
</dbReference>
<keyword evidence="13" id="KW-1185">Reference proteome</keyword>
<sequence>MTYLPNKQKQQNITNFIICVLNLAKGVKFYEFSEFRYIREIGRGRNGIVYLATCYNEGAIVFKKSTKIKKLNEIKQLIKANEDDGHLNINKFLGITIGWLVAYKSFQNESIPGTPSDYGKLCNECCVICPKDRPELDEILCRVLQSKGATEIITNEKTIQLTNGNLVFDHPVPNWVLNKVSFISDEEFTHIRYTAITCDPDKFINKQYSIRQKNYKRNTEIMIVITMYNESDIYFIKTISSVINNVAYMCSKKKSKTWGNEGWKKIVVLIVSDG</sequence>
<feature type="domain" description="Chitin synthase N-terminal" evidence="11">
    <location>
        <begin position="156"/>
        <end position="220"/>
    </location>
</feature>
<dbReference type="EMBL" id="CAJVQB010029157">
    <property type="protein sequence ID" value="CAG8813652.1"/>
    <property type="molecule type" value="Genomic_DNA"/>
</dbReference>
<dbReference type="InterPro" id="IPR004835">
    <property type="entry name" value="Chitin_synth"/>
</dbReference>
<evidence type="ECO:0000256" key="9">
    <source>
        <dbReference type="ARBA" id="ARBA00023316"/>
    </source>
</evidence>
<dbReference type="Gene3D" id="3.30.200.20">
    <property type="entry name" value="Phosphorylase Kinase, domain 1"/>
    <property type="match status" value="1"/>
</dbReference>
<evidence type="ECO:0000313" key="13">
    <source>
        <dbReference type="Proteomes" id="UP000789901"/>
    </source>
</evidence>
<comment type="function">
    <text evidence="10">Polymerizes chitin, a structural polymer of the cell wall and septum, by transferring the sugar moiety of UDP-GlcNAc to the non-reducing end of the growing chitin polymer.</text>
</comment>
<keyword evidence="9 10" id="KW-0961">Cell wall biogenesis/degradation</keyword>
<evidence type="ECO:0000256" key="8">
    <source>
        <dbReference type="ARBA" id="ARBA00023136"/>
    </source>
</evidence>
<keyword evidence="4 10" id="KW-0328">Glycosyltransferase</keyword>